<evidence type="ECO:0000313" key="3">
    <source>
        <dbReference type="Proteomes" id="UP000799428"/>
    </source>
</evidence>
<dbReference type="EMBL" id="MU005768">
    <property type="protein sequence ID" value="KAF2710674.1"/>
    <property type="molecule type" value="Genomic_DNA"/>
</dbReference>
<dbReference type="OrthoDB" id="72269at2759"/>
<evidence type="ECO:0000256" key="1">
    <source>
        <dbReference type="SAM" id="Phobius"/>
    </source>
</evidence>
<keyword evidence="1" id="KW-0812">Transmembrane</keyword>
<reference evidence="2" key="1">
    <citation type="journal article" date="2020" name="Stud. Mycol.">
        <title>101 Dothideomycetes genomes: a test case for predicting lifestyles and emergence of pathogens.</title>
        <authorList>
            <person name="Haridas S."/>
            <person name="Albert R."/>
            <person name="Binder M."/>
            <person name="Bloem J."/>
            <person name="Labutti K."/>
            <person name="Salamov A."/>
            <person name="Andreopoulos B."/>
            <person name="Baker S."/>
            <person name="Barry K."/>
            <person name="Bills G."/>
            <person name="Bluhm B."/>
            <person name="Cannon C."/>
            <person name="Castanera R."/>
            <person name="Culley D."/>
            <person name="Daum C."/>
            <person name="Ezra D."/>
            <person name="Gonzalez J."/>
            <person name="Henrissat B."/>
            <person name="Kuo A."/>
            <person name="Liang C."/>
            <person name="Lipzen A."/>
            <person name="Lutzoni F."/>
            <person name="Magnuson J."/>
            <person name="Mondo S."/>
            <person name="Nolan M."/>
            <person name="Ohm R."/>
            <person name="Pangilinan J."/>
            <person name="Park H.-J."/>
            <person name="Ramirez L."/>
            <person name="Alfaro M."/>
            <person name="Sun H."/>
            <person name="Tritt A."/>
            <person name="Yoshinaga Y."/>
            <person name="Zwiers L.-H."/>
            <person name="Turgeon B."/>
            <person name="Goodwin S."/>
            <person name="Spatafora J."/>
            <person name="Crous P."/>
            <person name="Grigoriev I."/>
        </authorList>
    </citation>
    <scope>NUCLEOTIDE SEQUENCE</scope>
    <source>
        <strain evidence="2">CBS 279.74</strain>
    </source>
</reference>
<evidence type="ECO:0000313" key="2">
    <source>
        <dbReference type="EMBL" id="KAF2710674.1"/>
    </source>
</evidence>
<accession>A0A6G1KCX8</accession>
<dbReference type="AlphaFoldDB" id="A0A6G1KCX8"/>
<feature type="transmembrane region" description="Helical" evidence="1">
    <location>
        <begin position="150"/>
        <end position="172"/>
    </location>
</feature>
<keyword evidence="1" id="KW-1133">Transmembrane helix</keyword>
<dbReference type="Proteomes" id="UP000799428">
    <property type="component" value="Unassembled WGS sequence"/>
</dbReference>
<feature type="transmembrane region" description="Helical" evidence="1">
    <location>
        <begin position="7"/>
        <end position="27"/>
    </location>
</feature>
<feature type="transmembrane region" description="Helical" evidence="1">
    <location>
        <begin position="193"/>
        <end position="211"/>
    </location>
</feature>
<keyword evidence="3" id="KW-1185">Reference proteome</keyword>
<feature type="transmembrane region" description="Helical" evidence="1">
    <location>
        <begin position="265"/>
        <end position="282"/>
    </location>
</feature>
<protein>
    <submittedName>
        <fullName evidence="2">Uncharacterized protein</fullName>
    </submittedName>
</protein>
<keyword evidence="1" id="KW-0472">Membrane</keyword>
<feature type="transmembrane region" description="Helical" evidence="1">
    <location>
        <begin position="102"/>
        <end position="125"/>
    </location>
</feature>
<name>A0A6G1KCX8_9PLEO</name>
<feature type="transmembrane region" description="Helical" evidence="1">
    <location>
        <begin position="223"/>
        <end position="244"/>
    </location>
</feature>
<sequence length="343" mass="38129">MTSRLITAYFQILCIVAIILLWGVSAWNGTVKALLLAVKDGRIVEDMPLDTKYTGFPLIDLPISLPHEGYQLFLVDAYSTLQSAFVWLYVESAREGKKPRWIANPVVFGILWQCFGVAISLPLYYSIHLPWALGANHAMPSVEAVRNARAIPASFLLGAICPAVVGMLPTWLGPARRTSRQHQIVLAAWQPDPLWVSSIYFVLSGFVLPVTTGQGDQQIARDWYSWIRASYALAAGCSAMGHLFTVAKMLQGYTDHKLGFTRMNIPFLFAGPDGADHIFYAWPMALPAIRFDHHRTFNGQNWVYTFMVVGMGVLGPGATVSLVLLARESTISHQYHVERTKTS</sequence>
<feature type="transmembrane region" description="Helical" evidence="1">
    <location>
        <begin position="70"/>
        <end position="90"/>
    </location>
</feature>
<organism evidence="2 3">
    <name type="scientific">Pleomassaria siparia CBS 279.74</name>
    <dbReference type="NCBI Taxonomy" id="1314801"/>
    <lineage>
        <taxon>Eukaryota</taxon>
        <taxon>Fungi</taxon>
        <taxon>Dikarya</taxon>
        <taxon>Ascomycota</taxon>
        <taxon>Pezizomycotina</taxon>
        <taxon>Dothideomycetes</taxon>
        <taxon>Pleosporomycetidae</taxon>
        <taxon>Pleosporales</taxon>
        <taxon>Pleomassariaceae</taxon>
        <taxon>Pleomassaria</taxon>
    </lineage>
</organism>
<gene>
    <name evidence="2" type="ORF">K504DRAFT_475648</name>
</gene>
<proteinExistence type="predicted"/>
<feature type="transmembrane region" description="Helical" evidence="1">
    <location>
        <begin position="302"/>
        <end position="326"/>
    </location>
</feature>